<dbReference type="PANTHER" id="PTHR39560">
    <property type="entry name" value="PROTEIN ADENYLYLTRANSFERASE FIC-RELATED"/>
    <property type="match status" value="1"/>
</dbReference>
<comment type="catalytic activity">
    <reaction evidence="7">
        <text>L-tyrosyl-[protein] + ATP = O-(5'-adenylyl)-L-tyrosyl-[protein] + diphosphate</text>
        <dbReference type="Rhea" id="RHEA:54288"/>
        <dbReference type="Rhea" id="RHEA-COMP:10136"/>
        <dbReference type="Rhea" id="RHEA-COMP:13846"/>
        <dbReference type="ChEBI" id="CHEBI:30616"/>
        <dbReference type="ChEBI" id="CHEBI:33019"/>
        <dbReference type="ChEBI" id="CHEBI:46858"/>
        <dbReference type="ChEBI" id="CHEBI:83624"/>
        <dbReference type="EC" id="2.7.7.108"/>
    </reaction>
</comment>
<evidence type="ECO:0000256" key="6">
    <source>
        <dbReference type="ARBA" id="ARBA00047939"/>
    </source>
</evidence>
<accession>A0A4R3YQY6</accession>
<protein>
    <recommendedName>
        <fullName evidence="5">protein adenylyltransferase</fullName>
        <ecNumber evidence="5">2.7.7.108</ecNumber>
    </recommendedName>
</protein>
<keyword evidence="2" id="KW-0548">Nucleotidyltransferase</keyword>
<evidence type="ECO:0000313" key="10">
    <source>
        <dbReference type="Proteomes" id="UP000295719"/>
    </source>
</evidence>
<dbReference type="InterPro" id="IPR003812">
    <property type="entry name" value="Fido"/>
</dbReference>
<keyword evidence="3" id="KW-0547">Nucleotide-binding</keyword>
<sequence>MNDKRVNDLDPYVIAGSQVLANKLNITDSKRLIEAEIAFSRLRASTIELAAPTMGLPRLCAIHRTLFQDIFDWAGELRLVDISQDDTGYCHFAYLEKEGNAVMQRLEDEEYLLGLTLEQICPRLAEYYADIHMLHPFREGNGRAQRIFFEQLVIHAGFDISWQGIDRQAWLEANRAGALGDLSLLTDIFRQAVREPQPRDA</sequence>
<dbReference type="InterPro" id="IPR036597">
    <property type="entry name" value="Fido-like_dom_sf"/>
</dbReference>
<comment type="catalytic activity">
    <reaction evidence="6">
        <text>L-threonyl-[protein] + ATP = 3-O-(5'-adenylyl)-L-threonyl-[protein] + diphosphate</text>
        <dbReference type="Rhea" id="RHEA:54292"/>
        <dbReference type="Rhea" id="RHEA-COMP:11060"/>
        <dbReference type="Rhea" id="RHEA-COMP:13847"/>
        <dbReference type="ChEBI" id="CHEBI:30013"/>
        <dbReference type="ChEBI" id="CHEBI:30616"/>
        <dbReference type="ChEBI" id="CHEBI:33019"/>
        <dbReference type="ChEBI" id="CHEBI:138113"/>
        <dbReference type="EC" id="2.7.7.108"/>
    </reaction>
</comment>
<dbReference type="PROSITE" id="PS51459">
    <property type="entry name" value="FIDO"/>
    <property type="match status" value="1"/>
</dbReference>
<evidence type="ECO:0000256" key="2">
    <source>
        <dbReference type="ARBA" id="ARBA00022695"/>
    </source>
</evidence>
<keyword evidence="4" id="KW-0067">ATP-binding</keyword>
<evidence type="ECO:0000259" key="8">
    <source>
        <dbReference type="PROSITE" id="PS51459"/>
    </source>
</evidence>
<dbReference type="NCBIfam" id="NF007672">
    <property type="entry name" value="PRK10347.1"/>
    <property type="match status" value="1"/>
</dbReference>
<name>A0A4R3YQY6_9GAMM</name>
<comment type="caution">
    <text evidence="9">The sequence shown here is derived from an EMBL/GenBank/DDBJ whole genome shotgun (WGS) entry which is preliminary data.</text>
</comment>
<organism evidence="9 10">
    <name type="scientific">Biostraticola tofi</name>
    <dbReference type="NCBI Taxonomy" id="466109"/>
    <lineage>
        <taxon>Bacteria</taxon>
        <taxon>Pseudomonadati</taxon>
        <taxon>Pseudomonadota</taxon>
        <taxon>Gammaproteobacteria</taxon>
        <taxon>Enterobacterales</taxon>
        <taxon>Bruguierivoracaceae</taxon>
        <taxon>Biostraticola</taxon>
    </lineage>
</organism>
<evidence type="ECO:0000313" key="9">
    <source>
        <dbReference type="EMBL" id="TCV93644.1"/>
    </source>
</evidence>
<dbReference type="PANTHER" id="PTHR39560:SF1">
    <property type="entry name" value="PROTEIN ADENYLYLTRANSFERASE FIC-RELATED"/>
    <property type="match status" value="1"/>
</dbReference>
<keyword evidence="10" id="KW-1185">Reference proteome</keyword>
<dbReference type="AlphaFoldDB" id="A0A4R3YQY6"/>
<feature type="domain" description="Fido" evidence="8">
    <location>
        <begin position="54"/>
        <end position="191"/>
    </location>
</feature>
<dbReference type="Gene3D" id="1.10.3290.10">
    <property type="entry name" value="Fido-like domain"/>
    <property type="match status" value="1"/>
</dbReference>
<dbReference type="OrthoDB" id="9807853at2"/>
<evidence type="ECO:0000256" key="1">
    <source>
        <dbReference type="ARBA" id="ARBA00022679"/>
    </source>
</evidence>
<keyword evidence="1" id="KW-0808">Transferase</keyword>
<evidence type="ECO:0000256" key="5">
    <source>
        <dbReference type="ARBA" id="ARBA00034531"/>
    </source>
</evidence>
<dbReference type="EC" id="2.7.7.108" evidence="5"/>
<evidence type="ECO:0000256" key="7">
    <source>
        <dbReference type="ARBA" id="ARBA00048696"/>
    </source>
</evidence>
<gene>
    <name evidence="9" type="ORF">EDC52_10826</name>
</gene>
<dbReference type="GO" id="GO:0051302">
    <property type="term" value="P:regulation of cell division"/>
    <property type="evidence" value="ECO:0007669"/>
    <property type="project" value="TreeGrafter"/>
</dbReference>
<evidence type="ECO:0000256" key="4">
    <source>
        <dbReference type="ARBA" id="ARBA00022840"/>
    </source>
</evidence>
<evidence type="ECO:0000256" key="3">
    <source>
        <dbReference type="ARBA" id="ARBA00022741"/>
    </source>
</evidence>
<dbReference type="RefSeq" id="WP_131866368.1">
    <property type="nucleotide sequence ID" value="NZ_SMCR01000008.1"/>
</dbReference>
<dbReference type="SUPFAM" id="SSF140931">
    <property type="entry name" value="Fic-like"/>
    <property type="match status" value="1"/>
</dbReference>
<dbReference type="Proteomes" id="UP000295719">
    <property type="component" value="Unassembled WGS sequence"/>
</dbReference>
<reference evidence="9 10" key="1">
    <citation type="submission" date="2019-03" db="EMBL/GenBank/DDBJ databases">
        <title>Genomic Encyclopedia of Type Strains, Phase IV (KMG-IV): sequencing the most valuable type-strain genomes for metagenomic binning, comparative biology and taxonomic classification.</title>
        <authorList>
            <person name="Goeker M."/>
        </authorList>
    </citation>
    <scope>NUCLEOTIDE SEQUENCE [LARGE SCALE GENOMIC DNA]</scope>
    <source>
        <strain evidence="9 10">DSM 19580</strain>
    </source>
</reference>
<dbReference type="GO" id="GO:0070733">
    <property type="term" value="F:AMPylase activity"/>
    <property type="evidence" value="ECO:0007669"/>
    <property type="project" value="UniProtKB-EC"/>
</dbReference>
<dbReference type="EMBL" id="SMCR01000008">
    <property type="protein sequence ID" value="TCV93644.1"/>
    <property type="molecule type" value="Genomic_DNA"/>
</dbReference>
<dbReference type="Pfam" id="PF02661">
    <property type="entry name" value="Fic"/>
    <property type="match status" value="1"/>
</dbReference>
<proteinExistence type="predicted"/>
<dbReference type="GO" id="GO:0005524">
    <property type="term" value="F:ATP binding"/>
    <property type="evidence" value="ECO:0007669"/>
    <property type="project" value="UniProtKB-KW"/>
</dbReference>